<accession>A0A316VI39</accession>
<dbReference type="Pfam" id="PF08641">
    <property type="entry name" value="Mis14"/>
    <property type="match status" value="1"/>
</dbReference>
<keyword evidence="1" id="KW-0175">Coiled coil</keyword>
<dbReference type="GeneID" id="37022038"/>
<reference evidence="2 3" key="1">
    <citation type="journal article" date="2018" name="Mol. Biol. Evol.">
        <title>Broad Genomic Sampling Reveals a Smut Pathogenic Ancestry of the Fungal Clade Ustilaginomycotina.</title>
        <authorList>
            <person name="Kijpornyongpan T."/>
            <person name="Mondo S.J."/>
            <person name="Barry K."/>
            <person name="Sandor L."/>
            <person name="Lee J."/>
            <person name="Lipzen A."/>
            <person name="Pangilinan J."/>
            <person name="LaButti K."/>
            <person name="Hainaut M."/>
            <person name="Henrissat B."/>
            <person name="Grigoriev I.V."/>
            <person name="Spatafora J.W."/>
            <person name="Aime M.C."/>
        </authorList>
    </citation>
    <scope>NUCLEOTIDE SEQUENCE [LARGE SCALE GENOMIC DNA]</scope>
    <source>
        <strain evidence="2 3">MCA 3882</strain>
    </source>
</reference>
<dbReference type="OrthoDB" id="3354845at2759"/>
<dbReference type="AlphaFoldDB" id="A0A316VI39"/>
<dbReference type="InterPro" id="IPR013950">
    <property type="entry name" value="Mis14/Nsl1"/>
</dbReference>
<feature type="coiled-coil region" evidence="1">
    <location>
        <begin position="119"/>
        <end position="161"/>
    </location>
</feature>
<evidence type="ECO:0000256" key="1">
    <source>
        <dbReference type="SAM" id="Coils"/>
    </source>
</evidence>
<dbReference type="GO" id="GO:0000070">
    <property type="term" value="P:mitotic sister chromatid segregation"/>
    <property type="evidence" value="ECO:0007669"/>
    <property type="project" value="InterPro"/>
</dbReference>
<sequence length="217" mass="24809">MQDDFPKVDLTERGDLDHVLEQIRKHSLALLRDELDKAGQSNDRKVLKTCEETIELWIKSAKKKLESNVTVNGMPFREGTDGTQPFDQELSQRVRMLSERCDTSTAQAIAARKTIPSKRAALLQTRAQLQREIEQKRENKRRRLESEIEKLVKERDSQTGESTIKPLERSEEVADSLRTAKENIDQLAVALVEQTSAANEQAKFVQRLRIMSASYTS</sequence>
<gene>
    <name evidence="2" type="ORF">FA14DRAFT_170083</name>
</gene>
<dbReference type="GO" id="GO:0000776">
    <property type="term" value="C:kinetochore"/>
    <property type="evidence" value="ECO:0007669"/>
    <property type="project" value="InterPro"/>
</dbReference>
<protein>
    <submittedName>
        <fullName evidence="2">Uncharacterized protein</fullName>
    </submittedName>
</protein>
<name>A0A316VI39_9BASI</name>
<dbReference type="Proteomes" id="UP000245771">
    <property type="component" value="Unassembled WGS sequence"/>
</dbReference>
<dbReference type="EMBL" id="KZ819602">
    <property type="protein sequence ID" value="PWN37206.1"/>
    <property type="molecule type" value="Genomic_DNA"/>
</dbReference>
<dbReference type="FunCoup" id="A0A316VI39">
    <property type="interactions" value="15"/>
</dbReference>
<organism evidence="2 3">
    <name type="scientific">Meira miltonrushii</name>
    <dbReference type="NCBI Taxonomy" id="1280837"/>
    <lineage>
        <taxon>Eukaryota</taxon>
        <taxon>Fungi</taxon>
        <taxon>Dikarya</taxon>
        <taxon>Basidiomycota</taxon>
        <taxon>Ustilaginomycotina</taxon>
        <taxon>Exobasidiomycetes</taxon>
        <taxon>Exobasidiales</taxon>
        <taxon>Brachybasidiaceae</taxon>
        <taxon>Meira</taxon>
    </lineage>
</organism>
<proteinExistence type="predicted"/>
<dbReference type="RefSeq" id="XP_025357508.1">
    <property type="nucleotide sequence ID" value="XM_025500257.1"/>
</dbReference>
<keyword evidence="3" id="KW-1185">Reference proteome</keyword>
<evidence type="ECO:0000313" key="2">
    <source>
        <dbReference type="EMBL" id="PWN37206.1"/>
    </source>
</evidence>
<dbReference type="STRING" id="1280837.A0A316VI39"/>
<evidence type="ECO:0000313" key="3">
    <source>
        <dbReference type="Proteomes" id="UP000245771"/>
    </source>
</evidence>
<dbReference type="InParanoid" id="A0A316VI39"/>